<evidence type="ECO:0000256" key="4">
    <source>
        <dbReference type="ARBA" id="ARBA00022692"/>
    </source>
</evidence>
<feature type="transmembrane region" description="Helical" evidence="10">
    <location>
        <begin position="223"/>
        <end position="244"/>
    </location>
</feature>
<feature type="transmembrane region" description="Helical" evidence="10">
    <location>
        <begin position="199"/>
        <end position="217"/>
    </location>
</feature>
<evidence type="ECO:0000256" key="2">
    <source>
        <dbReference type="ARBA" id="ARBA00022448"/>
    </source>
</evidence>
<comment type="subcellular location">
    <subcellularLocation>
        <location evidence="1">Cell membrane</location>
        <topology evidence="1">Multi-pass membrane protein</topology>
    </subcellularLocation>
</comment>
<dbReference type="InterPro" id="IPR039421">
    <property type="entry name" value="Type_1_exporter"/>
</dbReference>
<dbReference type="SUPFAM" id="SSF90123">
    <property type="entry name" value="ABC transporter transmembrane region"/>
    <property type="match status" value="1"/>
</dbReference>
<evidence type="ECO:0000256" key="9">
    <source>
        <dbReference type="SAM" id="MobiDB-lite"/>
    </source>
</evidence>
<evidence type="ECO:0000256" key="1">
    <source>
        <dbReference type="ARBA" id="ARBA00004651"/>
    </source>
</evidence>
<dbReference type="AlphaFoldDB" id="A0A6J7CZW7"/>
<keyword evidence="4 10" id="KW-0812">Transmembrane</keyword>
<keyword evidence="5" id="KW-0547">Nucleotide-binding</keyword>
<dbReference type="GO" id="GO:0140359">
    <property type="term" value="F:ABC-type transporter activity"/>
    <property type="evidence" value="ECO:0007669"/>
    <property type="project" value="InterPro"/>
</dbReference>
<keyword evidence="2" id="KW-0813">Transport</keyword>
<dbReference type="Gene3D" id="3.40.50.300">
    <property type="entry name" value="P-loop containing nucleotide triphosphate hydrolases"/>
    <property type="match status" value="1"/>
</dbReference>
<dbReference type="GO" id="GO:0034040">
    <property type="term" value="F:ATPase-coupled lipid transmembrane transporter activity"/>
    <property type="evidence" value="ECO:0007669"/>
    <property type="project" value="TreeGrafter"/>
</dbReference>
<gene>
    <name evidence="13" type="ORF">UFOPK3381_00222</name>
</gene>
<dbReference type="CDD" id="cd18546">
    <property type="entry name" value="ABC_6TM_Rv0194_D2_like"/>
    <property type="match status" value="1"/>
</dbReference>
<dbReference type="SMART" id="SM00382">
    <property type="entry name" value="AAA"/>
    <property type="match status" value="1"/>
</dbReference>
<keyword evidence="8 10" id="KW-0472">Membrane</keyword>
<dbReference type="Pfam" id="PF00005">
    <property type="entry name" value="ABC_tran"/>
    <property type="match status" value="1"/>
</dbReference>
<dbReference type="PANTHER" id="PTHR24221:SF654">
    <property type="entry name" value="ATP-BINDING CASSETTE SUB-FAMILY B MEMBER 6"/>
    <property type="match status" value="1"/>
</dbReference>
<protein>
    <submittedName>
        <fullName evidence="13">Unannotated protein</fullName>
    </submittedName>
</protein>
<dbReference type="InterPro" id="IPR036640">
    <property type="entry name" value="ABC1_TM_sf"/>
</dbReference>
<feature type="domain" description="ABC transporter" evidence="11">
    <location>
        <begin position="401"/>
        <end position="635"/>
    </location>
</feature>
<dbReference type="PANTHER" id="PTHR24221">
    <property type="entry name" value="ATP-BINDING CASSETTE SUB-FAMILY B"/>
    <property type="match status" value="1"/>
</dbReference>
<dbReference type="SUPFAM" id="SSF52540">
    <property type="entry name" value="P-loop containing nucleoside triphosphate hydrolases"/>
    <property type="match status" value="1"/>
</dbReference>
<dbReference type="InterPro" id="IPR017871">
    <property type="entry name" value="ABC_transporter-like_CS"/>
</dbReference>
<sequence length="646" mass="70064">MAWGGGWGGGPGMGGQHPGATGGTGLPFGGIPQELMDGVKKIVANEPSHPPATLSFQQLPSEAESRRLTLGRMVRSHTGLFAFASLLVVLISVASQAGPALVGYAIDHGMQPGHHSMRVIAICSIAYLSAALVASLFQRWQASVSGRLASRVMYDLRIKVFTHFQRLSLDFFTEEKAGVLMSRMTSDIENLQQLLQDGLAQFAMQGLTMIIIIIALFSTNVVLATWTVLLVIPILVVLTIWFHISSEKGYLRARDAIANVLADLSESLYGIRVVTANNRQRHNIIHHRNVVGEYRNANMFTGQIMSVYGPVTIMVGILSQALLLGIGGQMVLRGELSLGGLTLFILYLNRFFQPIQLLVQQYNLLQQGRSSIIRLRELLAISPSVNEVPNAITLPPITGRLTFEDVSFGYIPGRPVLEHVNLEIAPGESVAFVGPTGAGKSTLAKLATRFYDPTAGRVLVDGVDLTTVTMHSLRSQLGVVPQEPFLFSGTVRVNLRFGRPGATDADIDEAVDVVGLRDLIDRLPNGLDTVVHERGQTLSAGERQLLALARAFLARPRVLVLDEATSSLDLRSETIIERALDRMLEGRTAILIAHRLTTAQRADRIVVVDQGGIVEVGSHQELVQAQGIYAGMYEAWIASGGRDTSL</sequence>
<dbReference type="InterPro" id="IPR027417">
    <property type="entry name" value="P-loop_NTPase"/>
</dbReference>
<proteinExistence type="predicted"/>
<dbReference type="GO" id="GO:0016887">
    <property type="term" value="F:ATP hydrolysis activity"/>
    <property type="evidence" value="ECO:0007669"/>
    <property type="project" value="InterPro"/>
</dbReference>
<dbReference type="InterPro" id="IPR003593">
    <property type="entry name" value="AAA+_ATPase"/>
</dbReference>
<evidence type="ECO:0000256" key="7">
    <source>
        <dbReference type="ARBA" id="ARBA00022989"/>
    </source>
</evidence>
<feature type="transmembrane region" description="Helical" evidence="10">
    <location>
        <begin position="80"/>
        <end position="106"/>
    </location>
</feature>
<reference evidence="13" key="1">
    <citation type="submission" date="2020-05" db="EMBL/GenBank/DDBJ databases">
        <authorList>
            <person name="Chiriac C."/>
            <person name="Salcher M."/>
            <person name="Ghai R."/>
            <person name="Kavagutti S V."/>
        </authorList>
    </citation>
    <scope>NUCLEOTIDE SEQUENCE</scope>
</reference>
<evidence type="ECO:0000259" key="11">
    <source>
        <dbReference type="PROSITE" id="PS50893"/>
    </source>
</evidence>
<dbReference type="PROSITE" id="PS50893">
    <property type="entry name" value="ABC_TRANSPORTER_2"/>
    <property type="match status" value="1"/>
</dbReference>
<name>A0A6J7CZW7_9ZZZZ</name>
<feature type="transmembrane region" description="Helical" evidence="10">
    <location>
        <begin position="118"/>
        <end position="137"/>
    </location>
</feature>
<evidence type="ECO:0000256" key="6">
    <source>
        <dbReference type="ARBA" id="ARBA00022840"/>
    </source>
</evidence>
<evidence type="ECO:0000256" key="5">
    <source>
        <dbReference type="ARBA" id="ARBA00022741"/>
    </source>
</evidence>
<evidence type="ECO:0000256" key="8">
    <source>
        <dbReference type="ARBA" id="ARBA00023136"/>
    </source>
</evidence>
<evidence type="ECO:0000259" key="12">
    <source>
        <dbReference type="PROSITE" id="PS50929"/>
    </source>
</evidence>
<dbReference type="PROSITE" id="PS00211">
    <property type="entry name" value="ABC_TRANSPORTER_1"/>
    <property type="match status" value="1"/>
</dbReference>
<dbReference type="GO" id="GO:0005524">
    <property type="term" value="F:ATP binding"/>
    <property type="evidence" value="ECO:0007669"/>
    <property type="project" value="UniProtKB-KW"/>
</dbReference>
<dbReference type="FunFam" id="3.40.50.300:FF:000299">
    <property type="entry name" value="ABC transporter ATP-binding protein/permease"/>
    <property type="match status" value="1"/>
</dbReference>
<dbReference type="EMBL" id="CAFBLN010000004">
    <property type="protein sequence ID" value="CAB4860443.1"/>
    <property type="molecule type" value="Genomic_DNA"/>
</dbReference>
<dbReference type="GO" id="GO:0005886">
    <property type="term" value="C:plasma membrane"/>
    <property type="evidence" value="ECO:0007669"/>
    <property type="project" value="UniProtKB-SubCell"/>
</dbReference>
<keyword evidence="7 10" id="KW-1133">Transmembrane helix</keyword>
<dbReference type="InterPro" id="IPR003439">
    <property type="entry name" value="ABC_transporter-like_ATP-bd"/>
</dbReference>
<feature type="domain" description="ABC transmembrane type-1" evidence="12">
    <location>
        <begin position="82"/>
        <end position="367"/>
    </location>
</feature>
<feature type="region of interest" description="Disordered" evidence="9">
    <location>
        <begin position="1"/>
        <end position="27"/>
    </location>
</feature>
<evidence type="ECO:0000256" key="10">
    <source>
        <dbReference type="SAM" id="Phobius"/>
    </source>
</evidence>
<evidence type="ECO:0000313" key="13">
    <source>
        <dbReference type="EMBL" id="CAB4860443.1"/>
    </source>
</evidence>
<dbReference type="PROSITE" id="PS50929">
    <property type="entry name" value="ABC_TM1F"/>
    <property type="match status" value="1"/>
</dbReference>
<feature type="transmembrane region" description="Helical" evidence="10">
    <location>
        <begin position="305"/>
        <end position="324"/>
    </location>
</feature>
<keyword evidence="3" id="KW-1003">Cell membrane</keyword>
<keyword evidence="6" id="KW-0067">ATP-binding</keyword>
<dbReference type="Pfam" id="PF00664">
    <property type="entry name" value="ABC_membrane"/>
    <property type="match status" value="1"/>
</dbReference>
<dbReference type="InterPro" id="IPR011527">
    <property type="entry name" value="ABC1_TM_dom"/>
</dbReference>
<dbReference type="Gene3D" id="1.20.1560.10">
    <property type="entry name" value="ABC transporter type 1, transmembrane domain"/>
    <property type="match status" value="1"/>
</dbReference>
<organism evidence="13">
    <name type="scientific">freshwater metagenome</name>
    <dbReference type="NCBI Taxonomy" id="449393"/>
    <lineage>
        <taxon>unclassified sequences</taxon>
        <taxon>metagenomes</taxon>
        <taxon>ecological metagenomes</taxon>
    </lineage>
</organism>
<evidence type="ECO:0000256" key="3">
    <source>
        <dbReference type="ARBA" id="ARBA00022475"/>
    </source>
</evidence>
<accession>A0A6J7CZW7</accession>